<accession>A0A183FWV4</accession>
<gene>
    <name evidence="1" type="ORF">HPBE_LOCUS12965</name>
</gene>
<dbReference type="AlphaFoldDB" id="A0A183FWV4"/>
<name>A0A183FWV4_HELPZ</name>
<sequence>MILCRDRVLQFLHRTGYCSFFTGVSDPGREDVEFGRFRPAEVVYDRRDFINFGEAPTMEEEIHRPKQVV</sequence>
<dbReference type="EMBL" id="UZAH01027713">
    <property type="protein sequence ID" value="VDO94344.1"/>
    <property type="molecule type" value="Genomic_DNA"/>
</dbReference>
<evidence type="ECO:0000313" key="2">
    <source>
        <dbReference type="Proteomes" id="UP000050761"/>
    </source>
</evidence>
<reference evidence="3" key="2">
    <citation type="submission" date="2019-09" db="UniProtKB">
        <authorList>
            <consortium name="WormBaseParasite"/>
        </authorList>
    </citation>
    <scope>IDENTIFICATION</scope>
</reference>
<evidence type="ECO:0000313" key="1">
    <source>
        <dbReference type="EMBL" id="VDO94344.1"/>
    </source>
</evidence>
<proteinExistence type="predicted"/>
<dbReference type="Proteomes" id="UP000050761">
    <property type="component" value="Unassembled WGS sequence"/>
</dbReference>
<accession>A0A3P8AEH0</accession>
<reference evidence="1 2" key="1">
    <citation type="submission" date="2018-11" db="EMBL/GenBank/DDBJ databases">
        <authorList>
            <consortium name="Pathogen Informatics"/>
        </authorList>
    </citation>
    <scope>NUCLEOTIDE SEQUENCE [LARGE SCALE GENOMIC DNA]</scope>
</reference>
<keyword evidence="2" id="KW-1185">Reference proteome</keyword>
<organism evidence="2 3">
    <name type="scientific">Heligmosomoides polygyrus</name>
    <name type="common">Parasitic roundworm</name>
    <dbReference type="NCBI Taxonomy" id="6339"/>
    <lineage>
        <taxon>Eukaryota</taxon>
        <taxon>Metazoa</taxon>
        <taxon>Ecdysozoa</taxon>
        <taxon>Nematoda</taxon>
        <taxon>Chromadorea</taxon>
        <taxon>Rhabditida</taxon>
        <taxon>Rhabditina</taxon>
        <taxon>Rhabditomorpha</taxon>
        <taxon>Strongyloidea</taxon>
        <taxon>Heligmosomidae</taxon>
        <taxon>Heligmosomoides</taxon>
    </lineage>
</organism>
<dbReference type="WBParaSite" id="HPBE_0001296401-mRNA-1">
    <property type="protein sequence ID" value="HPBE_0001296401-mRNA-1"/>
    <property type="gene ID" value="HPBE_0001296401"/>
</dbReference>
<protein>
    <submittedName>
        <fullName evidence="3">Cytochrome P450</fullName>
    </submittedName>
</protein>
<evidence type="ECO:0000313" key="3">
    <source>
        <dbReference type="WBParaSite" id="HPBE_0001296401-mRNA-1"/>
    </source>
</evidence>